<reference evidence="1" key="1">
    <citation type="submission" date="2021-01" db="EMBL/GenBank/DDBJ databases">
        <authorList>
            <consortium name="Genoscope - CEA"/>
            <person name="William W."/>
        </authorList>
    </citation>
    <scope>NUCLEOTIDE SEQUENCE</scope>
</reference>
<evidence type="ECO:0000313" key="2">
    <source>
        <dbReference type="EMBL" id="CAD8102647.1"/>
    </source>
</evidence>
<dbReference type="AlphaFoldDB" id="A0A8S1M8K5"/>
<gene>
    <name evidence="1" type="ORF">PPRIM_AZ9-3.1.T0560230</name>
    <name evidence="2" type="ORF">PPRIM_AZ9-3.1.T1190010</name>
    <name evidence="3" type="ORF">PPRIM_AZ9-3.1.T1190012</name>
</gene>
<sequence>MKSLFNFQKAKKGIGGIDGQVGVQQSVSKIKCLINPNSNRKDSIQDQKQL</sequence>
<accession>A0A8S1M8K5</accession>
<organism evidence="1 4">
    <name type="scientific">Paramecium primaurelia</name>
    <dbReference type="NCBI Taxonomy" id="5886"/>
    <lineage>
        <taxon>Eukaryota</taxon>
        <taxon>Sar</taxon>
        <taxon>Alveolata</taxon>
        <taxon>Ciliophora</taxon>
        <taxon>Intramacronucleata</taxon>
        <taxon>Oligohymenophorea</taxon>
        <taxon>Peniculida</taxon>
        <taxon>Parameciidae</taxon>
        <taxon>Paramecium</taxon>
    </lineage>
</organism>
<protein>
    <submittedName>
        <fullName evidence="1">Uncharacterized protein</fullName>
    </submittedName>
</protein>
<dbReference type="EMBL" id="CAJJDM010000122">
    <property type="protein sequence ID" value="CAD8102647.1"/>
    <property type="molecule type" value="Genomic_DNA"/>
</dbReference>
<dbReference type="Proteomes" id="UP000688137">
    <property type="component" value="Unassembled WGS sequence"/>
</dbReference>
<evidence type="ECO:0000313" key="1">
    <source>
        <dbReference type="EMBL" id="CAD8076610.1"/>
    </source>
</evidence>
<evidence type="ECO:0000313" key="4">
    <source>
        <dbReference type="Proteomes" id="UP000688137"/>
    </source>
</evidence>
<proteinExistence type="predicted"/>
<dbReference type="EMBL" id="CAJJDM010000057">
    <property type="protein sequence ID" value="CAD8076610.1"/>
    <property type="molecule type" value="Genomic_DNA"/>
</dbReference>
<keyword evidence="4" id="KW-1185">Reference proteome</keyword>
<evidence type="ECO:0000313" key="3">
    <source>
        <dbReference type="EMBL" id="CAD8102651.1"/>
    </source>
</evidence>
<comment type="caution">
    <text evidence="1">The sequence shown here is derived from an EMBL/GenBank/DDBJ whole genome shotgun (WGS) entry which is preliminary data.</text>
</comment>
<dbReference type="EMBL" id="CAJJDM010000122">
    <property type="protein sequence ID" value="CAD8102651.1"/>
    <property type="molecule type" value="Genomic_DNA"/>
</dbReference>
<name>A0A8S1M8K5_PARPR</name>